<dbReference type="FunFam" id="3.30.300.30:FF:000008">
    <property type="entry name" value="2,3-dihydroxybenzoate-AMP ligase"/>
    <property type="match status" value="1"/>
</dbReference>
<dbReference type="InterPro" id="IPR020845">
    <property type="entry name" value="AMP-binding_CS"/>
</dbReference>
<evidence type="ECO:0000313" key="5">
    <source>
        <dbReference type="EMBL" id="AWR95752.1"/>
    </source>
</evidence>
<dbReference type="Proteomes" id="UP000248044">
    <property type="component" value="Chromosome"/>
</dbReference>
<keyword evidence="2" id="KW-0436">Ligase</keyword>
<dbReference type="KEGG" id="abri:DFR85_15350"/>
<evidence type="ECO:0000259" key="3">
    <source>
        <dbReference type="Pfam" id="PF00501"/>
    </source>
</evidence>
<dbReference type="EMBL" id="CP029289">
    <property type="protein sequence ID" value="AWR95752.1"/>
    <property type="molecule type" value="Genomic_DNA"/>
</dbReference>
<dbReference type="Pfam" id="PF13193">
    <property type="entry name" value="AMP-binding_C"/>
    <property type="match status" value="1"/>
</dbReference>
<dbReference type="InterPro" id="IPR050237">
    <property type="entry name" value="ATP-dep_AMP-bd_enzyme"/>
</dbReference>
<dbReference type="AlphaFoldDB" id="A0A2U9II76"/>
<dbReference type="SUPFAM" id="SSF56801">
    <property type="entry name" value="Acetyl-CoA synthetase-like"/>
    <property type="match status" value="1"/>
</dbReference>
<dbReference type="InterPro" id="IPR025110">
    <property type="entry name" value="AMP-bd_C"/>
</dbReference>
<dbReference type="PROSITE" id="PS00455">
    <property type="entry name" value="AMP_BINDING"/>
    <property type="match status" value="1"/>
</dbReference>
<dbReference type="Gene3D" id="3.30.300.30">
    <property type="match status" value="1"/>
</dbReference>
<dbReference type="PANTHER" id="PTHR43767">
    <property type="entry name" value="LONG-CHAIN-FATTY-ACID--COA LIGASE"/>
    <property type="match status" value="1"/>
</dbReference>
<accession>A0A2U9II76</accession>
<evidence type="ECO:0000256" key="1">
    <source>
        <dbReference type="ARBA" id="ARBA00006432"/>
    </source>
</evidence>
<dbReference type="Pfam" id="PF00501">
    <property type="entry name" value="AMP-binding"/>
    <property type="match status" value="1"/>
</dbReference>
<organism evidence="5 6">
    <name type="scientific">Acidianus brierleyi</name>
    <dbReference type="NCBI Taxonomy" id="41673"/>
    <lineage>
        <taxon>Archaea</taxon>
        <taxon>Thermoproteota</taxon>
        <taxon>Thermoprotei</taxon>
        <taxon>Sulfolobales</taxon>
        <taxon>Sulfolobaceae</taxon>
        <taxon>Acidianus</taxon>
    </lineage>
</organism>
<reference evidence="5 6" key="1">
    <citation type="submission" date="2018-05" db="EMBL/GenBank/DDBJ databases">
        <title>Complete Genome Sequences of Extremely Thermoacidophilic, Metal-Mobilizing Type-Strain Members of the Archaeal Family Sulfolobaceae: Acidianus brierleyi DSM-1651T, Acidianus sulfidivorans DSM-18786T, Metallosphaera hakonensis DSM-7519T, and Metallosphaera prunae DSM-10039T.</title>
        <authorList>
            <person name="Counts J.A."/>
            <person name="Kelly R.M."/>
        </authorList>
    </citation>
    <scope>NUCLEOTIDE SEQUENCE [LARGE SCALE GENOMIC DNA]</scope>
    <source>
        <strain evidence="5 6">DSM 1651</strain>
    </source>
</reference>
<dbReference type="GeneID" id="36833560"/>
<dbReference type="GO" id="GO:0016877">
    <property type="term" value="F:ligase activity, forming carbon-sulfur bonds"/>
    <property type="evidence" value="ECO:0007669"/>
    <property type="project" value="UniProtKB-ARBA"/>
</dbReference>
<keyword evidence="6" id="KW-1185">Reference proteome</keyword>
<dbReference type="NCBIfam" id="NF004837">
    <property type="entry name" value="PRK06187.1"/>
    <property type="match status" value="1"/>
</dbReference>
<feature type="domain" description="AMP-dependent synthetase/ligase" evidence="3">
    <location>
        <begin position="23"/>
        <end position="373"/>
    </location>
</feature>
<evidence type="ECO:0000259" key="4">
    <source>
        <dbReference type="Pfam" id="PF13193"/>
    </source>
</evidence>
<dbReference type="RefSeq" id="WP_110271630.1">
    <property type="nucleotide sequence ID" value="NZ_CP029289.2"/>
</dbReference>
<sequence length="522" mass="58870">MKSTIMDFDLNVNNIFWRIERLYKEKTIVSRNKNDIEKITYGDFAKRVRKLSRFLLEQGVTRESVVGSIAWNTRRHLELYFAVPLIGSVLHTINVRFMPNEIEYVINFANDKIVFIDEDLKGITEELKNGVNSRFFIMSNDLDTLIDSFDPIYSFDNVDEKSGAVMCFTSGTTGHPKGVVYSHRSIFIHSVELLAKDVIGISSDDVVMPVVPMFHISAWDLPYAVLMTGAKLVLPGPKPGPEDLAELISKEKVTVASAAPTVWISFLDYIKREKIDISSLKIAITGGAEPPKGLIKSFKEMGIRTYHAWGMTETEAITTVNIKDDVEKLSKQGIPMPGIEIGLISPDLTELPWDGKSIGELIIRGAWVTQEYFNSPEKTFESIVNVNGKKWFKTGDIAVIYPDGNIKIVDRAKDLIKSGGEWISSVDLENAIMSFEPVLEAVVVGIPDEKWGERPVALVVPKSGYKVKEEDIRNYLMSLNKFPRWWLPDKIIFVNSIPKTSTGKLDKKTVRKNIKEKFNLKS</sequence>
<dbReference type="CDD" id="cd12119">
    <property type="entry name" value="ttLC_FACS_AlkK_like"/>
    <property type="match status" value="1"/>
</dbReference>
<name>A0A2U9II76_9CREN</name>
<dbReference type="InterPro" id="IPR000873">
    <property type="entry name" value="AMP-dep_synth/lig_dom"/>
</dbReference>
<feature type="domain" description="AMP-binding enzyme C-terminal" evidence="4">
    <location>
        <begin position="428"/>
        <end position="504"/>
    </location>
</feature>
<proteinExistence type="inferred from homology"/>
<evidence type="ECO:0000256" key="2">
    <source>
        <dbReference type="ARBA" id="ARBA00022598"/>
    </source>
</evidence>
<gene>
    <name evidence="5" type="ORF">DFR85_15350</name>
</gene>
<protein>
    <submittedName>
        <fullName evidence="5">AMP-dependent synthetase</fullName>
    </submittedName>
</protein>
<comment type="similarity">
    <text evidence="1">Belongs to the ATP-dependent AMP-binding enzyme family.</text>
</comment>
<evidence type="ECO:0000313" key="6">
    <source>
        <dbReference type="Proteomes" id="UP000248044"/>
    </source>
</evidence>
<dbReference type="Gene3D" id="3.40.50.12780">
    <property type="entry name" value="N-terminal domain of ligase-like"/>
    <property type="match status" value="1"/>
</dbReference>
<dbReference type="InterPro" id="IPR042099">
    <property type="entry name" value="ANL_N_sf"/>
</dbReference>
<dbReference type="InterPro" id="IPR045851">
    <property type="entry name" value="AMP-bd_C_sf"/>
</dbReference>
<dbReference type="OrthoDB" id="193284at2157"/>
<dbReference type="PANTHER" id="PTHR43767:SF11">
    <property type="entry name" value="MEDIUM-CHAIN-FATTY-ACID--COA LIGASE"/>
    <property type="match status" value="1"/>
</dbReference>